<dbReference type="OrthoDB" id="713199at2"/>
<dbReference type="RefSeq" id="WP_073087636.1">
    <property type="nucleotide sequence ID" value="NZ_FRBL01000015.1"/>
</dbReference>
<organism evidence="3 4">
    <name type="scientific">Chitinophaga jiangningensis</name>
    <dbReference type="NCBI Taxonomy" id="1419482"/>
    <lineage>
        <taxon>Bacteria</taxon>
        <taxon>Pseudomonadati</taxon>
        <taxon>Bacteroidota</taxon>
        <taxon>Chitinophagia</taxon>
        <taxon>Chitinophagales</taxon>
        <taxon>Chitinophagaceae</taxon>
        <taxon>Chitinophaga</taxon>
    </lineage>
</organism>
<keyword evidence="1" id="KW-1133">Transmembrane helix</keyword>
<reference evidence="3 4" key="1">
    <citation type="submission" date="2016-11" db="EMBL/GenBank/DDBJ databases">
        <authorList>
            <person name="Jaros S."/>
            <person name="Januszkiewicz K."/>
            <person name="Wedrychowicz H."/>
        </authorList>
    </citation>
    <scope>NUCLEOTIDE SEQUENCE [LARGE SCALE GENOMIC DNA]</scope>
    <source>
        <strain evidence="3 4">DSM 27406</strain>
    </source>
</reference>
<dbReference type="Pfam" id="PF13785">
    <property type="entry name" value="DUF4178"/>
    <property type="match status" value="1"/>
</dbReference>
<keyword evidence="4" id="KW-1185">Reference proteome</keyword>
<feature type="domain" description="DUF4178" evidence="2">
    <location>
        <begin position="56"/>
        <end position="200"/>
    </location>
</feature>
<evidence type="ECO:0000259" key="2">
    <source>
        <dbReference type="Pfam" id="PF13785"/>
    </source>
</evidence>
<accession>A0A1M7MWQ0</accession>
<proteinExistence type="predicted"/>
<evidence type="ECO:0000313" key="3">
    <source>
        <dbReference type="EMBL" id="SHM95461.1"/>
    </source>
</evidence>
<feature type="transmembrane region" description="Helical" evidence="1">
    <location>
        <begin position="235"/>
        <end position="252"/>
    </location>
</feature>
<keyword evidence="1" id="KW-0812">Transmembrane</keyword>
<dbReference type="STRING" id="1419482.SAMN05444266_11537"/>
<sequence length="423" mass="48390">MPHFTCPACKVGIDLQHPDTRLYGCPKCGALLDFSSGFPNKVDKLDKARISQLIPLGTVGVLRGLEYTVIAYTKRIVDHSSAYWAEYVLMNNADRSIRFLSASDGHWLLVENIPMEDFPEVTTSSFETKTEVKYEAKTFELFSRFSGHYTCIIGEIPWELNYKQSTRCLEFINPPQMISFEMDQRQGRHEINAFRGIYIYPKEVKKAFLKDKALPPRIGIAPAQPFLRGLRPNQFGIAAFVFCLVALFSFLYNNSHRQNKLIMQDSFYINDSTVNKPLLSPSFRFDDKVTNIEVQVNTDLTNNWCALDLTLVNEVTGEERTIPLETAYYRGVEDGESWSEGDYKQTAFVCSVTPGQYHFVATTATEKAGPTVRADVTVFWDVPTVWNEVILCLLFGGAALVFMKWQQIREDERWENSDITYRK</sequence>
<dbReference type="InterPro" id="IPR025235">
    <property type="entry name" value="DUF4178"/>
</dbReference>
<name>A0A1M7MWQ0_9BACT</name>
<keyword evidence="1" id="KW-0472">Membrane</keyword>
<gene>
    <name evidence="3" type="ORF">SAMN05444266_11537</name>
</gene>
<dbReference type="EMBL" id="FRBL01000015">
    <property type="protein sequence ID" value="SHM95461.1"/>
    <property type="molecule type" value="Genomic_DNA"/>
</dbReference>
<dbReference type="AlphaFoldDB" id="A0A1M7MWQ0"/>
<dbReference type="Proteomes" id="UP000184420">
    <property type="component" value="Unassembled WGS sequence"/>
</dbReference>
<evidence type="ECO:0000313" key="4">
    <source>
        <dbReference type="Proteomes" id="UP000184420"/>
    </source>
</evidence>
<evidence type="ECO:0000256" key="1">
    <source>
        <dbReference type="SAM" id="Phobius"/>
    </source>
</evidence>
<protein>
    <recommendedName>
        <fullName evidence="2">DUF4178 domain-containing protein</fullName>
    </recommendedName>
</protein>